<feature type="domain" description="Radical SAM core" evidence="5">
    <location>
        <begin position="58"/>
        <end position="281"/>
    </location>
</feature>
<gene>
    <name evidence="6" type="ORF">SAMN04487928_10326</name>
</gene>
<keyword evidence="3" id="KW-0408">Iron</keyword>
<dbReference type="Pfam" id="PF04055">
    <property type="entry name" value="Radical_SAM"/>
    <property type="match status" value="1"/>
</dbReference>
<dbReference type="GO" id="GO:0051536">
    <property type="term" value="F:iron-sulfur cluster binding"/>
    <property type="evidence" value="ECO:0007669"/>
    <property type="project" value="UniProtKB-KW"/>
</dbReference>
<organism evidence="6 7">
    <name type="scientific">Butyrivibrio proteoclasticus</name>
    <dbReference type="NCBI Taxonomy" id="43305"/>
    <lineage>
        <taxon>Bacteria</taxon>
        <taxon>Bacillati</taxon>
        <taxon>Bacillota</taxon>
        <taxon>Clostridia</taxon>
        <taxon>Lachnospirales</taxon>
        <taxon>Lachnospiraceae</taxon>
        <taxon>Butyrivibrio</taxon>
    </lineage>
</organism>
<keyword evidence="7" id="KW-1185">Reference proteome</keyword>
<proteinExistence type="predicted"/>
<evidence type="ECO:0000259" key="5">
    <source>
        <dbReference type="PROSITE" id="PS51918"/>
    </source>
</evidence>
<sequence length="365" mass="40265">MANDFDIQEYMTKGVERVVADAIKATLKNPKESAYMAKFALASKAASQKRASLEKAGEHIPPFLIASITSSCNLHCAGCYSRCNNATEDTEPIRQLSDEDWLKVFDEAEDLGVSFILLAGGEPLLRKGVIEAAGKKQNILFPIFTNGTYMADKYFDMFDKNRNLVPIMSIEGEKEATDNRRGEGVYDKLVSNMDELNKRGLIYGSSVTVTTENLKDVSSEKFISMLSDKGCKAVIFVEFVPVTDESRHLAPGDDDREYLKKEIARLRVEHPEMVFVSFPGDEKSSGGCIAAGRGFFHINSHGGAEPCPFSPYSDINVKDTSLREAINSKLFKALQSEGVLLDDHDGGCVLYEKRKEVEALLGNAV</sequence>
<dbReference type="CDD" id="cd21128">
    <property type="entry name" value="SPASM_rSAM"/>
    <property type="match status" value="1"/>
</dbReference>
<keyword evidence="4" id="KW-0411">Iron-sulfur</keyword>
<evidence type="ECO:0000256" key="1">
    <source>
        <dbReference type="ARBA" id="ARBA00022691"/>
    </source>
</evidence>
<protein>
    <submittedName>
        <fullName evidence="6">Radical SAM superfamily enzyme, MoaA/NifB/PqqE/SkfB family</fullName>
    </submittedName>
</protein>
<dbReference type="CDD" id="cd01335">
    <property type="entry name" value="Radical_SAM"/>
    <property type="match status" value="1"/>
</dbReference>
<reference evidence="7" key="1">
    <citation type="submission" date="2016-10" db="EMBL/GenBank/DDBJ databases">
        <authorList>
            <person name="Varghese N."/>
            <person name="Submissions S."/>
        </authorList>
    </citation>
    <scope>NUCLEOTIDE SEQUENCE [LARGE SCALE GENOMIC DNA]</scope>
    <source>
        <strain evidence="7">P18</strain>
    </source>
</reference>
<dbReference type="Proteomes" id="UP000182624">
    <property type="component" value="Unassembled WGS sequence"/>
</dbReference>
<dbReference type="GO" id="GO:0046872">
    <property type="term" value="F:metal ion binding"/>
    <property type="evidence" value="ECO:0007669"/>
    <property type="project" value="UniProtKB-KW"/>
</dbReference>
<keyword evidence="1" id="KW-0949">S-adenosyl-L-methionine</keyword>
<evidence type="ECO:0000256" key="2">
    <source>
        <dbReference type="ARBA" id="ARBA00022723"/>
    </source>
</evidence>
<dbReference type="SFLD" id="SFLDG01067">
    <property type="entry name" value="SPASM/twitch_domain_containing"/>
    <property type="match status" value="1"/>
</dbReference>
<dbReference type="OrthoDB" id="9782387at2"/>
<dbReference type="Gene3D" id="3.20.20.70">
    <property type="entry name" value="Aldolase class I"/>
    <property type="match status" value="1"/>
</dbReference>
<accession>A0A1I5QYH3</accession>
<dbReference type="SUPFAM" id="SSF102114">
    <property type="entry name" value="Radical SAM enzymes"/>
    <property type="match status" value="1"/>
</dbReference>
<dbReference type="InterPro" id="IPR013785">
    <property type="entry name" value="Aldolase_TIM"/>
</dbReference>
<evidence type="ECO:0000256" key="4">
    <source>
        <dbReference type="ARBA" id="ARBA00023014"/>
    </source>
</evidence>
<dbReference type="InterPro" id="IPR058240">
    <property type="entry name" value="rSAM_sf"/>
</dbReference>
<dbReference type="RefSeq" id="WP_074883950.1">
    <property type="nucleotide sequence ID" value="NZ_FOXO01000003.1"/>
</dbReference>
<dbReference type="GO" id="GO:0003824">
    <property type="term" value="F:catalytic activity"/>
    <property type="evidence" value="ECO:0007669"/>
    <property type="project" value="InterPro"/>
</dbReference>
<keyword evidence="2" id="KW-0479">Metal-binding</keyword>
<evidence type="ECO:0000313" key="7">
    <source>
        <dbReference type="Proteomes" id="UP000182624"/>
    </source>
</evidence>
<dbReference type="SFLD" id="SFLDS00029">
    <property type="entry name" value="Radical_SAM"/>
    <property type="match status" value="1"/>
</dbReference>
<dbReference type="PROSITE" id="PS51918">
    <property type="entry name" value="RADICAL_SAM"/>
    <property type="match status" value="1"/>
</dbReference>
<evidence type="ECO:0000256" key="3">
    <source>
        <dbReference type="ARBA" id="ARBA00023004"/>
    </source>
</evidence>
<dbReference type="PANTHER" id="PTHR43524:SF1">
    <property type="entry name" value="RADICAL SAM SUPERFAMILY PROTEIN"/>
    <property type="match status" value="1"/>
</dbReference>
<evidence type="ECO:0000313" key="6">
    <source>
        <dbReference type="EMBL" id="SFP51305.1"/>
    </source>
</evidence>
<dbReference type="AlphaFoldDB" id="A0A1I5QYH3"/>
<dbReference type="PANTHER" id="PTHR43524">
    <property type="entry name" value="RADICAL SAM SUPERFAMILY PROTEIN"/>
    <property type="match status" value="1"/>
</dbReference>
<dbReference type="EMBL" id="FOXO01000003">
    <property type="protein sequence ID" value="SFP51305.1"/>
    <property type="molecule type" value="Genomic_DNA"/>
</dbReference>
<dbReference type="InterPro" id="IPR007197">
    <property type="entry name" value="rSAM"/>
</dbReference>
<name>A0A1I5QYH3_9FIRM</name>